<dbReference type="Proteomes" id="UP000078428">
    <property type="component" value="Unassembled WGS sequence"/>
</dbReference>
<name>A0A178MWQ9_9PROT</name>
<gene>
    <name evidence="1" type="ORF">A6A04_13505</name>
</gene>
<organism evidence="1 2">
    <name type="scientific">Paramagnetospirillum marisnigri</name>
    <dbReference type="NCBI Taxonomy" id="1285242"/>
    <lineage>
        <taxon>Bacteria</taxon>
        <taxon>Pseudomonadati</taxon>
        <taxon>Pseudomonadota</taxon>
        <taxon>Alphaproteobacteria</taxon>
        <taxon>Rhodospirillales</taxon>
        <taxon>Magnetospirillaceae</taxon>
        <taxon>Paramagnetospirillum</taxon>
    </lineage>
</organism>
<dbReference type="OrthoDB" id="7855634at2"/>
<keyword evidence="2" id="KW-1185">Reference proteome</keyword>
<evidence type="ECO:0000313" key="1">
    <source>
        <dbReference type="EMBL" id="OAN53903.1"/>
    </source>
</evidence>
<dbReference type="STRING" id="1285242.A6A04_13505"/>
<comment type="caution">
    <text evidence="1">The sequence shown here is derived from an EMBL/GenBank/DDBJ whole genome shotgun (WGS) entry which is preliminary data.</text>
</comment>
<dbReference type="EMBL" id="LWQT01000038">
    <property type="protein sequence ID" value="OAN53903.1"/>
    <property type="molecule type" value="Genomic_DNA"/>
</dbReference>
<evidence type="ECO:0000313" key="2">
    <source>
        <dbReference type="Proteomes" id="UP000078428"/>
    </source>
</evidence>
<proteinExistence type="predicted"/>
<protein>
    <submittedName>
        <fullName evidence="1">Uncharacterized protein</fullName>
    </submittedName>
</protein>
<dbReference type="AlphaFoldDB" id="A0A178MWQ9"/>
<dbReference type="RefSeq" id="WP_068489957.1">
    <property type="nucleotide sequence ID" value="NZ_LWQT01000038.1"/>
</dbReference>
<sequence>MSQVDEFAINGVSPLSMATLEARLDALFGAAVSYNRGTTAPSNPFEGMLWWDSSAAPDVLKRYTVAAGWISILTINITTGAIAFAGLGVGSDVQAHDADLDWLSANLTAAGKALLDDADAAAQLLTLGAAPASHTHASSGITDFTEATQDVVGAMVAAAGGSYNDGAGTIAFPAGGGSLTFIDSATASSSASVDIPSGLSSTYDAYLVVFENILPATDGAILRMRMYSGGAFVTTNYNWSAANWGIGSTRIADGASDTATYIQYGRKSKEHVNWRNQWAGNVLRSVQYFGAQACVWRDYLCRDDIQPSSQSAI</sequence>
<reference evidence="1 2" key="1">
    <citation type="submission" date="2016-04" db="EMBL/GenBank/DDBJ databases">
        <title>Draft genome sequence of freshwater magnetotactic bacteria Magnetospirillum marisnigri SP-1 and Magnetospirillum moscoviense BB-1.</title>
        <authorList>
            <person name="Koziaeva V."/>
            <person name="Dziuba M.V."/>
            <person name="Ivanov T.M."/>
            <person name="Kuznetsov B."/>
            <person name="Grouzdev D.S."/>
        </authorList>
    </citation>
    <scope>NUCLEOTIDE SEQUENCE [LARGE SCALE GENOMIC DNA]</scope>
    <source>
        <strain evidence="1 2">SP-1</strain>
    </source>
</reference>
<accession>A0A178MWQ9</accession>